<dbReference type="RefSeq" id="WP_077969932.1">
    <property type="nucleotide sequence ID" value="NZ_CAXTKO020000001.1"/>
</dbReference>
<keyword evidence="1" id="KW-0812">Transmembrane</keyword>
<accession>A0A1U9M8N9</accession>
<name>A0A1U9M8N9_9HYPH</name>
<evidence type="ECO:0000313" key="3">
    <source>
        <dbReference type="Proteomes" id="UP000189660"/>
    </source>
</evidence>
<gene>
    <name evidence="2" type="ORF">BBC0178_001760</name>
</gene>
<keyword evidence="3" id="KW-1185">Reference proteome</keyword>
<dbReference type="EMBL" id="CP015820">
    <property type="protein sequence ID" value="AQT41684.1"/>
    <property type="molecule type" value="Genomic_DNA"/>
</dbReference>
<protein>
    <submittedName>
        <fullName evidence="2">Uncharacterized protein</fullName>
    </submittedName>
</protein>
<feature type="transmembrane region" description="Helical" evidence="1">
    <location>
        <begin position="140"/>
        <end position="160"/>
    </location>
</feature>
<organism evidence="2 3">
    <name type="scientific">Bartonella apihabitans</name>
    <dbReference type="NCBI Taxonomy" id="2750929"/>
    <lineage>
        <taxon>Bacteria</taxon>
        <taxon>Pseudomonadati</taxon>
        <taxon>Pseudomonadota</taxon>
        <taxon>Alphaproteobacteria</taxon>
        <taxon>Hyphomicrobiales</taxon>
        <taxon>Bartonellaceae</taxon>
        <taxon>Bartonella</taxon>
    </lineage>
</organism>
<dbReference type="GeneID" id="99980313"/>
<keyword evidence="1" id="KW-0472">Membrane</keyword>
<evidence type="ECO:0000256" key="1">
    <source>
        <dbReference type="SAM" id="Phobius"/>
    </source>
</evidence>
<dbReference type="Proteomes" id="UP000189660">
    <property type="component" value="Chromosome"/>
</dbReference>
<dbReference type="OrthoDB" id="7925961at2"/>
<dbReference type="KEGG" id="bapa:BBC0178_001760"/>
<keyword evidence="1" id="KW-1133">Transmembrane helix</keyword>
<feature type="transmembrane region" description="Helical" evidence="1">
    <location>
        <begin position="98"/>
        <end position="120"/>
    </location>
</feature>
<feature type="transmembrane region" description="Helical" evidence="1">
    <location>
        <begin position="12"/>
        <end position="39"/>
    </location>
</feature>
<feature type="transmembrane region" description="Helical" evidence="1">
    <location>
        <begin position="68"/>
        <end position="86"/>
    </location>
</feature>
<reference evidence="2 3" key="1">
    <citation type="submission" date="2016-11" db="EMBL/GenBank/DDBJ databases">
        <title>Comparative genomics of Bartonella apis.</title>
        <authorList>
            <person name="Engel P."/>
        </authorList>
    </citation>
    <scope>NUCLEOTIDE SEQUENCE [LARGE SCALE GENOMIC DNA]</scope>
    <source>
        <strain evidence="2 3">BBC0178</strain>
    </source>
</reference>
<proteinExistence type="predicted"/>
<sequence>MTNHNKTPLYSYPMRGFGIITIFLLLGPAVQTIAGVYLLHHWVGGTNLLVEIFDVFGNEVRPRFLSGYSYYMPSVFLSGVFCSLPPSRGLGLSLSASIWRTILVSLCVEIFYIVMSQIVISEPNIEPITSEDILRRLSYGFIQWIFVGWVCWILATGFRLDKPVEQ</sequence>
<dbReference type="AlphaFoldDB" id="A0A1U9M8N9"/>
<evidence type="ECO:0000313" key="2">
    <source>
        <dbReference type="EMBL" id="AQT41684.1"/>
    </source>
</evidence>